<dbReference type="GO" id="GO:0005886">
    <property type="term" value="C:plasma membrane"/>
    <property type="evidence" value="ECO:0007669"/>
    <property type="project" value="UniProtKB-SubCell"/>
</dbReference>
<feature type="transmembrane region" description="Helical" evidence="8">
    <location>
        <begin position="51"/>
        <end position="72"/>
    </location>
</feature>
<evidence type="ECO:0000256" key="4">
    <source>
        <dbReference type="ARBA" id="ARBA00022475"/>
    </source>
</evidence>
<feature type="transmembrane region" description="Helical" evidence="8">
    <location>
        <begin position="142"/>
        <end position="161"/>
    </location>
</feature>
<reference evidence="9 10" key="1">
    <citation type="submission" date="2018-12" db="EMBL/GenBank/DDBJ databases">
        <title>Complete Genome Sequence of Glutamicibacter creatinolyticus strain LGCM259,isolated from an abscess of a 12-year-old mare in Italy.</title>
        <authorList>
            <person name="Santos R.G."/>
            <person name="Silva A.L."/>
            <person name="Seyffert N."/>
            <person name="Castro T.L.P."/>
            <person name="Attili A.R."/>
            <person name="Rifici C."/>
            <person name="Mazzullo G."/>
            <person name="Brenig B."/>
            <person name="Venanzi F."/>
            <person name="Azevedo V."/>
        </authorList>
    </citation>
    <scope>NUCLEOTIDE SEQUENCE [LARGE SCALE GENOMIC DNA]</scope>
    <source>
        <strain evidence="9 10">LGCM 259</strain>
    </source>
</reference>
<feature type="transmembrane region" description="Helical" evidence="8">
    <location>
        <begin position="173"/>
        <end position="191"/>
    </location>
</feature>
<protein>
    <recommendedName>
        <fullName evidence="8">L-lactate permease</fullName>
    </recommendedName>
</protein>
<evidence type="ECO:0000256" key="3">
    <source>
        <dbReference type="ARBA" id="ARBA00022448"/>
    </source>
</evidence>
<dbReference type="PANTHER" id="PTHR30003:SF0">
    <property type="entry name" value="GLYCOLATE PERMEASE GLCA-RELATED"/>
    <property type="match status" value="1"/>
</dbReference>
<keyword evidence="7 8" id="KW-0472">Membrane</keyword>
<dbReference type="Proteomes" id="UP000307000">
    <property type="component" value="Chromosome"/>
</dbReference>
<dbReference type="PANTHER" id="PTHR30003">
    <property type="entry name" value="L-LACTATE PERMEASE"/>
    <property type="match status" value="1"/>
</dbReference>
<keyword evidence="3 8" id="KW-0813">Transport</keyword>
<evidence type="ECO:0000256" key="7">
    <source>
        <dbReference type="ARBA" id="ARBA00023136"/>
    </source>
</evidence>
<keyword evidence="5 8" id="KW-0812">Transmembrane</keyword>
<sequence>MALAPIVLVIALLVLRVSPTRAALAALATAVIGTWLAFPLSSPAAPEVGTAMGPTTLTVIFILLGGVGLTEVSARSGGQAVISRWLRATETSGDRLTTLLLIALGVTPFTESVTGFGLGVVITAPLLVGFGLSPARAVVTGMLGLVLVPWGSLGPGTLVAAELGQVDFTGLGVWSAVLSLPVLVINAALIIGLNQRRIGWGQAGFVVVLLLGEWLVLIAANYFFGPPLAGVLASGWVIAVTLWRLRRGGPLPSIWRLGRALLPYAILVGGLVFSNLAVALAGGSGKIATNPALWLNLTVLITVLLLRWPRRMLHEVWPVIWGRWQSVALVTLLYVLLGSLMSANGMAEQLASTAASLGGGFTLLVPLIGALGGYLTGSNTGAAAMFSTATVTAANQLGSSPLILLAGQNVAGSVAIIASPPRVAFAVSVTYPPGQTLPASGQRQLLGAVGLLVVVLAALLPWVAALAPGVGE</sequence>
<feature type="transmembrane region" description="Helical" evidence="8">
    <location>
        <begin position="257"/>
        <end position="281"/>
    </location>
</feature>
<evidence type="ECO:0000313" key="9">
    <source>
        <dbReference type="EMBL" id="QCY48611.1"/>
    </source>
</evidence>
<keyword evidence="4 8" id="KW-1003">Cell membrane</keyword>
<name>A0A5B7WX28_9MICC</name>
<evidence type="ECO:0000256" key="5">
    <source>
        <dbReference type="ARBA" id="ARBA00022692"/>
    </source>
</evidence>
<organism evidence="9 10">
    <name type="scientific">Glutamicibacter creatinolyticus</name>
    <dbReference type="NCBI Taxonomy" id="162496"/>
    <lineage>
        <taxon>Bacteria</taxon>
        <taxon>Bacillati</taxon>
        <taxon>Actinomycetota</taxon>
        <taxon>Actinomycetes</taxon>
        <taxon>Micrococcales</taxon>
        <taxon>Micrococcaceae</taxon>
        <taxon>Glutamicibacter</taxon>
    </lineage>
</organism>
<feature type="transmembrane region" description="Helical" evidence="8">
    <location>
        <begin position="228"/>
        <end position="245"/>
    </location>
</feature>
<dbReference type="KEGG" id="gcr:GcLGCM259_2905"/>
<dbReference type="EMBL" id="CP034412">
    <property type="protein sequence ID" value="QCY48611.1"/>
    <property type="molecule type" value="Genomic_DNA"/>
</dbReference>
<evidence type="ECO:0000313" key="10">
    <source>
        <dbReference type="Proteomes" id="UP000307000"/>
    </source>
</evidence>
<evidence type="ECO:0000256" key="8">
    <source>
        <dbReference type="RuleBase" id="RU365092"/>
    </source>
</evidence>
<feature type="transmembrane region" description="Helical" evidence="8">
    <location>
        <begin position="445"/>
        <end position="467"/>
    </location>
</feature>
<feature type="transmembrane region" description="Helical" evidence="8">
    <location>
        <begin position="353"/>
        <end position="375"/>
    </location>
</feature>
<feature type="transmembrane region" description="Helical" evidence="8">
    <location>
        <begin position="203"/>
        <end position="222"/>
    </location>
</feature>
<comment type="function">
    <text evidence="8">Uptake of L-lactate across the membrane. Can also transport D-lactate and glycolate.</text>
</comment>
<keyword evidence="6 8" id="KW-1133">Transmembrane helix</keyword>
<comment type="similarity">
    <text evidence="2 8">Belongs to the lactate permease family.</text>
</comment>
<dbReference type="Pfam" id="PF02652">
    <property type="entry name" value="Lactate_perm"/>
    <property type="match status" value="2"/>
</dbReference>
<accession>A0A5B7WX28</accession>
<dbReference type="AlphaFoldDB" id="A0A5B7WX28"/>
<gene>
    <name evidence="9" type="ORF">GcLGCM259_2905</name>
</gene>
<feature type="transmembrane region" description="Helical" evidence="8">
    <location>
        <begin position="287"/>
        <end position="306"/>
    </location>
</feature>
<evidence type="ECO:0000256" key="1">
    <source>
        <dbReference type="ARBA" id="ARBA00004651"/>
    </source>
</evidence>
<keyword evidence="10" id="KW-1185">Reference proteome</keyword>
<dbReference type="InterPro" id="IPR003804">
    <property type="entry name" value="Lactate_perm"/>
</dbReference>
<evidence type="ECO:0000256" key="2">
    <source>
        <dbReference type="ARBA" id="ARBA00010100"/>
    </source>
</evidence>
<dbReference type="GO" id="GO:0015295">
    <property type="term" value="F:solute:proton symporter activity"/>
    <property type="evidence" value="ECO:0007669"/>
    <property type="project" value="TreeGrafter"/>
</dbReference>
<proteinExistence type="inferred from homology"/>
<evidence type="ECO:0000256" key="6">
    <source>
        <dbReference type="ARBA" id="ARBA00022989"/>
    </source>
</evidence>
<comment type="subcellular location">
    <subcellularLocation>
        <location evidence="1 8">Cell membrane</location>
        <topology evidence="1 8">Multi-pass membrane protein</topology>
    </subcellularLocation>
</comment>
<feature type="transmembrane region" description="Helical" evidence="8">
    <location>
        <begin position="327"/>
        <end position="347"/>
    </location>
</feature>
<feature type="transmembrane region" description="Helical" evidence="8">
    <location>
        <begin position="116"/>
        <end position="135"/>
    </location>
</feature>
<dbReference type="GO" id="GO:0015129">
    <property type="term" value="F:lactate transmembrane transporter activity"/>
    <property type="evidence" value="ECO:0007669"/>
    <property type="project" value="UniProtKB-UniRule"/>
</dbReference>